<name>A0A914ULA1_9BILA</name>
<reference evidence="2" key="1">
    <citation type="submission" date="2022-11" db="UniProtKB">
        <authorList>
            <consortium name="WormBaseParasite"/>
        </authorList>
    </citation>
    <scope>IDENTIFICATION</scope>
</reference>
<organism evidence="1 2">
    <name type="scientific">Plectus sambesii</name>
    <dbReference type="NCBI Taxonomy" id="2011161"/>
    <lineage>
        <taxon>Eukaryota</taxon>
        <taxon>Metazoa</taxon>
        <taxon>Ecdysozoa</taxon>
        <taxon>Nematoda</taxon>
        <taxon>Chromadorea</taxon>
        <taxon>Plectida</taxon>
        <taxon>Plectina</taxon>
        <taxon>Plectoidea</taxon>
        <taxon>Plectidae</taxon>
        <taxon>Plectus</taxon>
    </lineage>
</organism>
<keyword evidence="1" id="KW-1185">Reference proteome</keyword>
<accession>A0A914ULA1</accession>
<proteinExistence type="predicted"/>
<dbReference type="AlphaFoldDB" id="A0A914ULA1"/>
<evidence type="ECO:0000313" key="2">
    <source>
        <dbReference type="WBParaSite" id="PSAMB.scaffold1072size36373.g10773.t1"/>
    </source>
</evidence>
<evidence type="ECO:0000313" key="1">
    <source>
        <dbReference type="Proteomes" id="UP000887566"/>
    </source>
</evidence>
<dbReference type="WBParaSite" id="PSAMB.scaffold1072size36373.g10773.t1">
    <property type="protein sequence ID" value="PSAMB.scaffold1072size36373.g10773.t1"/>
    <property type="gene ID" value="PSAMB.scaffold1072size36373.g10773"/>
</dbReference>
<dbReference type="Proteomes" id="UP000887566">
    <property type="component" value="Unplaced"/>
</dbReference>
<sequence length="114" mass="12838">MRATLGSDLCLSAPPWSIDSMRAVARKRLLVWFAPQLFSVFRQPPTVLEGPYCSILNKTPLVRFDRFVAVDGRAVCALTVKRTGEPLRRLLRSTPSPSRPLFGPTYRRYSSSLV</sequence>
<protein>
    <submittedName>
        <fullName evidence="2">Uncharacterized protein</fullName>
    </submittedName>
</protein>